<keyword evidence="2" id="KW-1185">Reference proteome</keyword>
<evidence type="ECO:0000313" key="2">
    <source>
        <dbReference type="Proteomes" id="UP001497444"/>
    </source>
</evidence>
<dbReference type="Proteomes" id="UP001497444">
    <property type="component" value="Chromosome 8"/>
</dbReference>
<protein>
    <submittedName>
        <fullName evidence="1">Uncharacterized protein</fullName>
    </submittedName>
</protein>
<evidence type="ECO:0000313" key="1">
    <source>
        <dbReference type="EMBL" id="CAK9277422.1"/>
    </source>
</evidence>
<reference evidence="1" key="1">
    <citation type="submission" date="2024-02" db="EMBL/GenBank/DDBJ databases">
        <authorList>
            <consortium name="ELIXIR-Norway"/>
            <consortium name="Elixir Norway"/>
        </authorList>
    </citation>
    <scope>NUCLEOTIDE SEQUENCE</scope>
</reference>
<dbReference type="EMBL" id="OZ020103">
    <property type="protein sequence ID" value="CAK9277422.1"/>
    <property type="molecule type" value="Genomic_DNA"/>
</dbReference>
<proteinExistence type="predicted"/>
<gene>
    <name evidence="1" type="ORF">CSSPJE1EN1_LOCUS22900</name>
</gene>
<accession>A0ABP0XIM5</accession>
<name>A0ABP0XIM5_9BRYO</name>
<organism evidence="1 2">
    <name type="scientific">Sphagnum jensenii</name>
    <dbReference type="NCBI Taxonomy" id="128206"/>
    <lineage>
        <taxon>Eukaryota</taxon>
        <taxon>Viridiplantae</taxon>
        <taxon>Streptophyta</taxon>
        <taxon>Embryophyta</taxon>
        <taxon>Bryophyta</taxon>
        <taxon>Sphagnophytina</taxon>
        <taxon>Sphagnopsida</taxon>
        <taxon>Sphagnales</taxon>
        <taxon>Sphagnaceae</taxon>
        <taxon>Sphagnum</taxon>
    </lineage>
</organism>
<sequence length="104" mass="12192">MARDGQGWYDLLEYMRTALKIVWILTAKSGLVTRTVRWRRAACGGENRTSYVCRKGQKELQLVESDEHAFFQAIPAYYTSAQSREYYALSETYAIEQQQQQRQQ</sequence>